<organism evidence="12 13">
    <name type="scientific">Methanocaldococcus fervens (strain DSM 4213 / JCM 15782 / AG86)</name>
    <name type="common">Methanococcus fervens</name>
    <dbReference type="NCBI Taxonomy" id="573064"/>
    <lineage>
        <taxon>Archaea</taxon>
        <taxon>Methanobacteriati</taxon>
        <taxon>Methanobacteriota</taxon>
        <taxon>Methanomada group</taxon>
        <taxon>Methanococci</taxon>
        <taxon>Methanococcales</taxon>
        <taxon>Methanocaldococcaceae</taxon>
        <taxon>Methanocaldococcus</taxon>
    </lineage>
</organism>
<feature type="domain" description="Phosphomevalonate dehydratase large subunit-like" evidence="11">
    <location>
        <begin position="1"/>
        <end position="401"/>
    </location>
</feature>
<dbReference type="PANTHER" id="PTHR36577">
    <property type="entry name" value="DUF521 DOMAIN PROTEIN (AFU_ORTHOLOGUE AFUA_6G00490)"/>
    <property type="match status" value="1"/>
</dbReference>
<dbReference type="GO" id="GO:0008299">
    <property type="term" value="P:isoprenoid biosynthetic process"/>
    <property type="evidence" value="ECO:0007669"/>
    <property type="project" value="UniProtKB-KW"/>
</dbReference>
<dbReference type="PANTHER" id="PTHR36577:SF3">
    <property type="entry name" value="DUF521 DOMAIN PROTEIN (AFU_ORTHOLOGUE AFUA_6G00490)"/>
    <property type="match status" value="1"/>
</dbReference>
<comment type="function">
    <text evidence="6">Component of a hydro-lyase that catalyzes the dehydration of mevalonate 5-phosphate (MVA5P) to form trans-anhydromevalonate 5-phosphate (tAHMP). Involved in the archaeal mevalonate (MVA) pathway, which provides fundamental precursors for isoprenoid biosynthesis, such as isopentenyl diphosphate (IPP) and dimethylallyl diphosphate (DMAPP).</text>
</comment>
<protein>
    <recommendedName>
        <fullName evidence="10">Phosphomevalonate dehydratase large subunit</fullName>
        <ecNumber evidence="9">4.2.1.182</ecNumber>
    </recommendedName>
</protein>
<dbReference type="Pfam" id="PF04412">
    <property type="entry name" value="AcnX"/>
    <property type="match status" value="1"/>
</dbReference>
<dbReference type="eggNOG" id="arCOG04278">
    <property type="taxonomic scope" value="Archaea"/>
</dbReference>
<dbReference type="EC" id="4.2.1.182" evidence="9"/>
<gene>
    <name evidence="12" type="ordered locus">Mefer_1421</name>
</gene>
<evidence type="ECO:0000256" key="9">
    <source>
        <dbReference type="ARBA" id="ARBA00047176"/>
    </source>
</evidence>
<evidence type="ECO:0000256" key="3">
    <source>
        <dbReference type="ARBA" id="ARBA00023229"/>
    </source>
</evidence>
<dbReference type="STRING" id="573064.Mefer_1421"/>
<evidence type="ECO:0000256" key="6">
    <source>
        <dbReference type="ARBA" id="ARBA00045299"/>
    </source>
</evidence>
<comment type="pathway">
    <text evidence="1">Isoprenoid biosynthesis; isopentenyl diphosphate biosynthesis via mevalonate pathway.</text>
</comment>
<sequence>MYLTNEEEKILDGEYGEVLRRCINLLVSLGDIYGAEKLIPISSAQISGVSYKTIKDIGLEFLEDLAKEDVKVKVYSTLNPAGMDLDLWKELGINEEFAKKQLRIIDAFKKMGIEIGCTCTPYLTGNLPKFGEHISWAESSAVSFANSVLGAKTNREGGPAALASAIIGKTPYYGYHLDENRRTTHIIELDENLISNFKYKESFYGALGYLVGKIVKNGVPYFKNLYQLNPKNDDLKSLGAAMAASGGVALYHAEELTAECKVKDVVDDKVEKIIVGVEDIKEAYENLNTTNDEPDLICIGCPHCSLIEIKKIAEILKDKKLDADLWVCCSLHIKAMADRMGYTKIIEKAGGRVVKDTCMVVSPIEDLGYKNVATNSGKAAVYLPSFCKSEVIFGDVDEIIKGR</sequence>
<evidence type="ECO:0000256" key="4">
    <source>
        <dbReference type="ARBA" id="ARBA00023239"/>
    </source>
</evidence>
<keyword evidence="4" id="KW-0456">Lyase</keyword>
<dbReference type="RefSeq" id="WP_015791958.1">
    <property type="nucleotide sequence ID" value="NC_013156.1"/>
</dbReference>
<dbReference type="AlphaFoldDB" id="C7P9J3"/>
<accession>C7P9J3</accession>
<dbReference type="GeneID" id="8366126"/>
<comment type="similarity">
    <text evidence="7">Belongs to the AcnX type II large subunit family.</text>
</comment>
<dbReference type="CDD" id="cd01355">
    <property type="entry name" value="AcnX"/>
    <property type="match status" value="1"/>
</dbReference>
<evidence type="ECO:0000256" key="7">
    <source>
        <dbReference type="ARBA" id="ARBA00046333"/>
    </source>
</evidence>
<dbReference type="OrthoDB" id="25253at2157"/>
<evidence type="ECO:0000256" key="8">
    <source>
        <dbReference type="ARBA" id="ARBA00046520"/>
    </source>
</evidence>
<keyword evidence="2" id="KW-0408">Iron</keyword>
<dbReference type="GO" id="GO:0016829">
    <property type="term" value="F:lyase activity"/>
    <property type="evidence" value="ECO:0007669"/>
    <property type="project" value="UniProtKB-KW"/>
</dbReference>
<evidence type="ECO:0000256" key="10">
    <source>
        <dbReference type="ARBA" id="ARBA00047196"/>
    </source>
</evidence>
<evidence type="ECO:0000313" key="12">
    <source>
        <dbReference type="EMBL" id="ACV25225.1"/>
    </source>
</evidence>
<evidence type="ECO:0000259" key="11">
    <source>
        <dbReference type="Pfam" id="PF04412"/>
    </source>
</evidence>
<evidence type="ECO:0000256" key="2">
    <source>
        <dbReference type="ARBA" id="ARBA00023004"/>
    </source>
</evidence>
<dbReference type="KEGG" id="mfe:Mefer_1421"/>
<evidence type="ECO:0000256" key="5">
    <source>
        <dbReference type="ARBA" id="ARBA00045120"/>
    </source>
</evidence>
<evidence type="ECO:0000256" key="1">
    <source>
        <dbReference type="ARBA" id="ARBA00005092"/>
    </source>
</evidence>
<dbReference type="InterPro" id="IPR007506">
    <property type="entry name" value="PMDh-L-like_dom"/>
</dbReference>
<keyword evidence="13" id="KW-1185">Reference proteome</keyword>
<proteinExistence type="inferred from homology"/>
<reference evidence="12" key="1">
    <citation type="submission" date="2009-08" db="EMBL/GenBank/DDBJ databases">
        <title>Complete sequence of chromosome of Methanocaldococcus fervens AG86.</title>
        <authorList>
            <consortium name="US DOE Joint Genome Institute"/>
            <person name="Lucas S."/>
            <person name="Copeland A."/>
            <person name="Lapidus A."/>
            <person name="Glavina del Rio T."/>
            <person name="Tice H."/>
            <person name="Bruce D."/>
            <person name="Goodwin L."/>
            <person name="Pitluck S."/>
            <person name="Chertkov O."/>
            <person name="Detter J.C."/>
            <person name="Han C."/>
            <person name="Tapia R."/>
            <person name="Larimer F."/>
            <person name="Land M."/>
            <person name="Hauser L."/>
            <person name="Kyrpides N."/>
            <person name="Ovchinnikova G."/>
            <person name="Lupa-Sieprawska M."/>
            <person name="Whitman W.B."/>
        </authorList>
    </citation>
    <scope>NUCLEOTIDE SEQUENCE [LARGE SCALE GENOMIC DNA]</scope>
    <source>
        <strain evidence="12">AG86</strain>
    </source>
</reference>
<evidence type="ECO:0000313" key="13">
    <source>
        <dbReference type="Proteomes" id="UP000001495"/>
    </source>
</evidence>
<comment type="subunit">
    <text evidence="8">Heterodimer composed of a large subunit (PMDh-L) and a small subunit (PMDh-S).</text>
</comment>
<dbReference type="EMBL" id="CP001696">
    <property type="protein sequence ID" value="ACV25225.1"/>
    <property type="molecule type" value="Genomic_DNA"/>
</dbReference>
<keyword evidence="3" id="KW-0414">Isoprene biosynthesis</keyword>
<dbReference type="HOGENOM" id="CLU_018825_1_0_2"/>
<name>C7P9J3_METFA</name>
<comment type="catalytic activity">
    <reaction evidence="5">
        <text>(R)-5-phosphomevalonate = (2E)-3-methyl-5-phosphooxypent-2-enoate + H2O</text>
        <dbReference type="Rhea" id="RHEA:78975"/>
        <dbReference type="ChEBI" id="CHEBI:15377"/>
        <dbReference type="ChEBI" id="CHEBI:58146"/>
        <dbReference type="ChEBI" id="CHEBI:229665"/>
        <dbReference type="EC" id="4.2.1.182"/>
    </reaction>
    <physiologicalReaction direction="left-to-right" evidence="5">
        <dbReference type="Rhea" id="RHEA:78976"/>
    </physiologicalReaction>
</comment>
<dbReference type="Proteomes" id="UP000001495">
    <property type="component" value="Chromosome"/>
</dbReference>